<evidence type="ECO:0000313" key="2">
    <source>
        <dbReference type="EMBL" id="MFD2052894.1"/>
    </source>
</evidence>
<accession>A0ABW4W8D0</accession>
<dbReference type="Proteomes" id="UP001597349">
    <property type="component" value="Unassembled WGS sequence"/>
</dbReference>
<sequence>MRAMAKSPDNTADGSSQTRDRSRHKRADDAKSLVMTVIGELVDGGKAEWGRTAGGDIELRLLTGEVFLLGELFVIRVA</sequence>
<comment type="caution">
    <text evidence="2">The sequence shown here is derived from an EMBL/GenBank/DDBJ whole genome shotgun (WGS) entry which is preliminary data.</text>
</comment>
<dbReference type="EMBL" id="JBHUGY010000014">
    <property type="protein sequence ID" value="MFD2052894.1"/>
    <property type="molecule type" value="Genomic_DNA"/>
</dbReference>
<gene>
    <name evidence="2" type="ORF">ACFSQT_07140</name>
</gene>
<reference evidence="3" key="1">
    <citation type="journal article" date="2019" name="Int. J. Syst. Evol. Microbiol.">
        <title>The Global Catalogue of Microorganisms (GCM) 10K type strain sequencing project: providing services to taxonomists for standard genome sequencing and annotation.</title>
        <authorList>
            <consortium name="The Broad Institute Genomics Platform"/>
            <consortium name="The Broad Institute Genome Sequencing Center for Infectious Disease"/>
            <person name="Wu L."/>
            <person name="Ma J."/>
        </authorList>
    </citation>
    <scope>NUCLEOTIDE SEQUENCE [LARGE SCALE GENOMIC DNA]</scope>
    <source>
        <strain evidence="3">CGMCC 1.16226</strain>
    </source>
</reference>
<dbReference type="RefSeq" id="WP_379017819.1">
    <property type="nucleotide sequence ID" value="NZ_JBHUGY010000014.1"/>
</dbReference>
<protein>
    <recommendedName>
        <fullName evidence="4">Transposase</fullName>
    </recommendedName>
</protein>
<organism evidence="2 3">
    <name type="scientific">Mesorhizobium calcicola</name>
    <dbReference type="NCBI Taxonomy" id="1300310"/>
    <lineage>
        <taxon>Bacteria</taxon>
        <taxon>Pseudomonadati</taxon>
        <taxon>Pseudomonadota</taxon>
        <taxon>Alphaproteobacteria</taxon>
        <taxon>Hyphomicrobiales</taxon>
        <taxon>Phyllobacteriaceae</taxon>
        <taxon>Mesorhizobium</taxon>
    </lineage>
</organism>
<proteinExistence type="predicted"/>
<name>A0ABW4W8D0_9HYPH</name>
<keyword evidence="3" id="KW-1185">Reference proteome</keyword>
<feature type="compositionally biased region" description="Polar residues" evidence="1">
    <location>
        <begin position="8"/>
        <end position="17"/>
    </location>
</feature>
<feature type="region of interest" description="Disordered" evidence="1">
    <location>
        <begin position="1"/>
        <end position="31"/>
    </location>
</feature>
<evidence type="ECO:0000256" key="1">
    <source>
        <dbReference type="SAM" id="MobiDB-lite"/>
    </source>
</evidence>
<evidence type="ECO:0008006" key="4">
    <source>
        <dbReference type="Google" id="ProtNLM"/>
    </source>
</evidence>
<evidence type="ECO:0000313" key="3">
    <source>
        <dbReference type="Proteomes" id="UP001597349"/>
    </source>
</evidence>